<dbReference type="Proteomes" id="UP001151760">
    <property type="component" value="Unassembled WGS sequence"/>
</dbReference>
<dbReference type="SMART" id="SM00343">
    <property type="entry name" value="ZnF_C2HC"/>
    <property type="match status" value="1"/>
</dbReference>
<accession>A0ABQ5D2G7</accession>
<reference evidence="3" key="2">
    <citation type="submission" date="2022-01" db="EMBL/GenBank/DDBJ databases">
        <authorList>
            <person name="Yamashiro T."/>
            <person name="Shiraishi A."/>
            <person name="Satake H."/>
            <person name="Nakayama K."/>
        </authorList>
    </citation>
    <scope>NUCLEOTIDE SEQUENCE</scope>
</reference>
<dbReference type="InterPro" id="IPR001878">
    <property type="entry name" value="Znf_CCHC"/>
</dbReference>
<gene>
    <name evidence="3" type="ORF">Tco_0923592</name>
</gene>
<reference evidence="3" key="1">
    <citation type="journal article" date="2022" name="Int. J. Mol. Sci.">
        <title>Draft Genome of Tanacetum Coccineum: Genomic Comparison of Closely Related Tanacetum-Family Plants.</title>
        <authorList>
            <person name="Yamashiro T."/>
            <person name="Shiraishi A."/>
            <person name="Nakayama K."/>
            <person name="Satake H."/>
        </authorList>
    </citation>
    <scope>NUCLEOTIDE SEQUENCE</scope>
</reference>
<keyword evidence="1" id="KW-0862">Zinc</keyword>
<dbReference type="SUPFAM" id="SSF57756">
    <property type="entry name" value="Retrovirus zinc finger-like domains"/>
    <property type="match status" value="1"/>
</dbReference>
<evidence type="ECO:0000313" key="3">
    <source>
        <dbReference type="EMBL" id="GJT33173.1"/>
    </source>
</evidence>
<dbReference type="Gene3D" id="4.10.60.10">
    <property type="entry name" value="Zinc finger, CCHC-type"/>
    <property type="match status" value="1"/>
</dbReference>
<evidence type="ECO:0000313" key="4">
    <source>
        <dbReference type="Proteomes" id="UP001151760"/>
    </source>
</evidence>
<dbReference type="PROSITE" id="PS50158">
    <property type="entry name" value="ZF_CCHC"/>
    <property type="match status" value="1"/>
</dbReference>
<proteinExistence type="predicted"/>
<name>A0ABQ5D2G7_9ASTR</name>
<keyword evidence="4" id="KW-1185">Reference proteome</keyword>
<organism evidence="3 4">
    <name type="scientific">Tanacetum coccineum</name>
    <dbReference type="NCBI Taxonomy" id="301880"/>
    <lineage>
        <taxon>Eukaryota</taxon>
        <taxon>Viridiplantae</taxon>
        <taxon>Streptophyta</taxon>
        <taxon>Embryophyta</taxon>
        <taxon>Tracheophyta</taxon>
        <taxon>Spermatophyta</taxon>
        <taxon>Magnoliopsida</taxon>
        <taxon>eudicotyledons</taxon>
        <taxon>Gunneridae</taxon>
        <taxon>Pentapetalae</taxon>
        <taxon>asterids</taxon>
        <taxon>campanulids</taxon>
        <taxon>Asterales</taxon>
        <taxon>Asteraceae</taxon>
        <taxon>Asteroideae</taxon>
        <taxon>Anthemideae</taxon>
        <taxon>Anthemidinae</taxon>
        <taxon>Tanacetum</taxon>
    </lineage>
</organism>
<evidence type="ECO:0000256" key="1">
    <source>
        <dbReference type="PROSITE-ProRule" id="PRU00047"/>
    </source>
</evidence>
<feature type="domain" description="CCHC-type" evidence="2">
    <location>
        <begin position="405"/>
        <end position="420"/>
    </location>
</feature>
<comment type="caution">
    <text evidence="3">The sequence shown here is derived from an EMBL/GenBank/DDBJ whole genome shotgun (WGS) entry which is preliminary data.</text>
</comment>
<dbReference type="InterPro" id="IPR036875">
    <property type="entry name" value="Znf_CCHC_sf"/>
</dbReference>
<protein>
    <submittedName>
        <fullName evidence="3">Retrovirus-related pol polyprotein from transposon TNT 1-94</fullName>
    </submittedName>
</protein>
<evidence type="ECO:0000259" key="2">
    <source>
        <dbReference type="PROSITE" id="PS50158"/>
    </source>
</evidence>
<keyword evidence="1" id="KW-0863">Zinc-finger</keyword>
<sequence>MEQEGLNLLQQAFKGFLKCLGLESGGGENVANDGETVNITDPAAQPLHQEASRSSDPEPSSYDAPIIDPLVEVLSSPIDGSAVTSKDISYNDADTKLVTIDEIINIAGGATVETHLVDLDSGSIIPRLQEVEDLQGDDLLYYDAEIKLTNIFNFLFLRAFYNSVILVRRQGKDGSCEQPGESLVSVYNHFAQLMNDLERNNMKFPIVSVNTKFLNSLQPEWLKYVTQVRLAKKLTVDSFDDLFDYLSQFEKLVNASRAKKLEKSHDPLALVAHTGSSSRNTSSYYVTHPPSVVKYDEEFEQDDIHNHSEDPQASAILLLAKAITQNFSNPTNNRLRASSNTKNQAVVQGDRVNIQSRNFGNIGRNNRRAYVQGEVVEGMNATNETANVQRIVRTPTPGNTSTGQCYNCGGKGHYARNCPKPRVRDSKYFMEQMLLAKQDEAGGILTDEQNDFLFADASRMEEIEELSANICLMARIQPADQNSDEEPSYESAFVRLR</sequence>
<keyword evidence="1" id="KW-0479">Metal-binding</keyword>
<dbReference type="EMBL" id="BQNB010014856">
    <property type="protein sequence ID" value="GJT33173.1"/>
    <property type="molecule type" value="Genomic_DNA"/>
</dbReference>
<dbReference type="Pfam" id="PF00098">
    <property type="entry name" value="zf-CCHC"/>
    <property type="match status" value="1"/>
</dbReference>